<organism evidence="1">
    <name type="scientific">Thuricola similis</name>
    <dbReference type="NCBI Taxonomy" id="2784598"/>
    <lineage>
        <taxon>Eukaryota</taxon>
        <taxon>Sar</taxon>
        <taxon>Alveolata</taxon>
        <taxon>Ciliophora</taxon>
        <taxon>Intramacronucleata</taxon>
        <taxon>Oligohymenophorea</taxon>
        <taxon>Peritrichia</taxon>
        <taxon>Sessilida</taxon>
        <taxon>Vaginicolidae</taxon>
        <taxon>Thuricola</taxon>
    </lineage>
</organism>
<dbReference type="AlphaFoldDB" id="A0A7T8G5A6"/>
<name>A0A7T8G5A6_9CILI</name>
<gene>
    <name evidence="1" type="ORF">TSIM_15</name>
</gene>
<protein>
    <submittedName>
        <fullName evidence="1">Uncharacterized protein</fullName>
    </submittedName>
</protein>
<reference evidence="1" key="1">
    <citation type="submission" date="2020-11" db="EMBL/GenBank/DDBJ databases">
        <title>Combining integrative taxonomy and mitogenome sequencing of Thuricola similis Bock, 1963 (Peritrichia, Vaginicolidae) provides a full redescription of this poorly known ciliate and new insights into the evolutionary relationships among Oligohymenophorea subclasses.</title>
        <authorList>
            <person name="Liao W."/>
            <person name="Campello-Nunes P.H."/>
            <person name="Gammuto L."/>
            <person name="Viana T.A."/>
            <person name="de Oliveira Marchesini R."/>
            <person name="da Silva Pavia T."/>
            <person name="da Silva-Neto I.D."/>
            <person name="Modeo L."/>
            <person name="Petroni G."/>
        </authorList>
    </citation>
    <scope>NUCLEOTIDE SEQUENCE</scope>
    <source>
        <strain evidence="1">CUIT</strain>
    </source>
</reference>
<geneLocation type="mitochondrion" evidence="1"/>
<evidence type="ECO:0000313" key="1">
    <source>
        <dbReference type="EMBL" id="QQP22129.1"/>
    </source>
</evidence>
<accession>A0A7T8G5A6</accession>
<keyword evidence="1" id="KW-0496">Mitochondrion</keyword>
<sequence length="124" mass="15030">MLIKKYLNLKDLVNNPSSRPMYASLINTPEMYNQFQKIIEEYRKEHIILLKKYSNLDQNLNDKLVSQKNYDPWDTLERPSNTLWYQIQRKRDKLEERLWVHELILNALIATDELINENVKPQKK</sequence>
<dbReference type="EMBL" id="MW221262">
    <property type="protein sequence ID" value="QQP22129.1"/>
    <property type="molecule type" value="Genomic_DNA"/>
</dbReference>
<proteinExistence type="predicted"/>